<dbReference type="PANTHER" id="PTHR11080">
    <property type="entry name" value="PYRAZINAMIDASE/NICOTINAMIDASE"/>
    <property type="match status" value="1"/>
</dbReference>
<dbReference type="Proteomes" id="UP000663873">
    <property type="component" value="Unassembled WGS sequence"/>
</dbReference>
<gene>
    <name evidence="12" type="ORF">HFQ381_LOCUS2166</name>
    <name evidence="10" type="ORF">LUA448_LOCUS21242</name>
    <name evidence="11" type="ORF">TIS948_LOCUS33275</name>
    <name evidence="13" type="ORF">UJA718_LOCUS4334</name>
</gene>
<dbReference type="EMBL" id="CAJNXB010006176">
    <property type="protein sequence ID" value="CAF3470097.1"/>
    <property type="molecule type" value="Genomic_DNA"/>
</dbReference>
<evidence type="ECO:0000256" key="6">
    <source>
        <dbReference type="ARBA" id="ARBA00039017"/>
    </source>
</evidence>
<reference evidence="10" key="1">
    <citation type="submission" date="2021-02" db="EMBL/GenBank/DDBJ databases">
        <authorList>
            <person name="Nowell W R."/>
        </authorList>
    </citation>
    <scope>NUCLEOTIDE SEQUENCE</scope>
</reference>
<evidence type="ECO:0000313" key="15">
    <source>
        <dbReference type="Proteomes" id="UP000663873"/>
    </source>
</evidence>
<comment type="caution">
    <text evidence="10">The sequence shown here is derived from an EMBL/GenBank/DDBJ whole genome shotgun (WGS) entry which is preliminary data.</text>
</comment>
<dbReference type="GO" id="GO:0046872">
    <property type="term" value="F:metal ion binding"/>
    <property type="evidence" value="ECO:0007669"/>
    <property type="project" value="UniProtKB-KW"/>
</dbReference>
<feature type="domain" description="Isochorismatase-like" evidence="9">
    <location>
        <begin position="30"/>
        <end position="260"/>
    </location>
</feature>
<dbReference type="InterPro" id="IPR052347">
    <property type="entry name" value="Isochorismatase_Nicotinamidase"/>
</dbReference>
<evidence type="ECO:0000313" key="14">
    <source>
        <dbReference type="Proteomes" id="UP000663833"/>
    </source>
</evidence>
<keyword evidence="3" id="KW-0479">Metal-binding</keyword>
<evidence type="ECO:0000256" key="8">
    <source>
        <dbReference type="SAM" id="MobiDB-lite"/>
    </source>
</evidence>
<dbReference type="InterPro" id="IPR000868">
    <property type="entry name" value="Isochorismatase-like_dom"/>
</dbReference>
<comment type="similarity">
    <text evidence="1">Belongs to the isochorismatase family.</text>
</comment>
<feature type="region of interest" description="Disordered" evidence="8">
    <location>
        <begin position="1"/>
        <end position="20"/>
    </location>
</feature>
<evidence type="ECO:0000256" key="5">
    <source>
        <dbReference type="ARBA" id="ARBA00037900"/>
    </source>
</evidence>
<dbReference type="OrthoDB" id="167809at2759"/>
<keyword evidence="15" id="KW-1185">Reference proteome</keyword>
<dbReference type="EC" id="3.5.1.19" evidence="6"/>
<dbReference type="EMBL" id="CAJOBO010000069">
    <property type="protein sequence ID" value="CAF4118499.1"/>
    <property type="molecule type" value="Genomic_DNA"/>
</dbReference>
<keyword evidence="4" id="KW-0378">Hydrolase</keyword>
<proteinExistence type="inferred from homology"/>
<dbReference type="InterPro" id="IPR036380">
    <property type="entry name" value="Isochorismatase-like_sf"/>
</dbReference>
<dbReference type="Gene3D" id="3.40.50.850">
    <property type="entry name" value="Isochorismatase-like"/>
    <property type="match status" value="1"/>
</dbReference>
<evidence type="ECO:0000256" key="7">
    <source>
        <dbReference type="ARBA" id="ARBA00043224"/>
    </source>
</evidence>
<feature type="compositionally biased region" description="Basic residues" evidence="8">
    <location>
        <begin position="8"/>
        <end position="19"/>
    </location>
</feature>
<dbReference type="EMBL" id="CAJOBP010000346">
    <property type="protein sequence ID" value="CAF4165271.1"/>
    <property type="molecule type" value="Genomic_DNA"/>
</dbReference>
<evidence type="ECO:0000256" key="1">
    <source>
        <dbReference type="ARBA" id="ARBA00006336"/>
    </source>
</evidence>
<protein>
    <recommendedName>
        <fullName evidence="6">nicotinamidase</fullName>
        <ecNumber evidence="6">3.5.1.19</ecNumber>
    </recommendedName>
    <alternativeName>
        <fullName evidence="7">Nicotinamide deamidase</fullName>
    </alternativeName>
</protein>
<sequence length="272" mass="30852">MGNINSSVRRKISTVKKRQQTGSGSNKAVSALLIVDVQYDFIDGSLALKNCPSQHQGEHVIPIINRILDDIHFDVVVYTQDWHTHDHISFFENLPLRAHLLAKDSKSIDELKLFDTAVFVFGDDTVDKKLRVEQILWPTHCVQHSHGAELHKDLSIVKTNRSREVFHLLKGYDSDIDSYSAFWDNQKIRETSLNSKLKESNVTHVFIVGIATDVCVYSTALHAVENGYKTYIVEDACRGVDIGNINLRLDELIKRNCIVIQSGDVKTRLEDI</sequence>
<dbReference type="GO" id="GO:0019363">
    <property type="term" value="P:pyridine nucleotide biosynthetic process"/>
    <property type="evidence" value="ECO:0007669"/>
    <property type="project" value="UniProtKB-KW"/>
</dbReference>
<dbReference type="SUPFAM" id="SSF52499">
    <property type="entry name" value="Isochorismatase-like hydrolases"/>
    <property type="match status" value="1"/>
</dbReference>
<evidence type="ECO:0000313" key="13">
    <source>
        <dbReference type="EMBL" id="CAF4165271.1"/>
    </source>
</evidence>
<comment type="pathway">
    <text evidence="5">Cofactor biosynthesis; nicotinate biosynthesis; nicotinate from nicotinamide: step 1/1.</text>
</comment>
<evidence type="ECO:0000313" key="11">
    <source>
        <dbReference type="EMBL" id="CAF3470097.1"/>
    </source>
</evidence>
<dbReference type="PANTHER" id="PTHR11080:SF2">
    <property type="entry name" value="LD05707P"/>
    <property type="match status" value="1"/>
</dbReference>
<name>A0A818D4C8_9BILA</name>
<evidence type="ECO:0000259" key="9">
    <source>
        <dbReference type="Pfam" id="PF00857"/>
    </source>
</evidence>
<dbReference type="GO" id="GO:0008936">
    <property type="term" value="F:nicotinamidase activity"/>
    <property type="evidence" value="ECO:0007669"/>
    <property type="project" value="UniProtKB-EC"/>
</dbReference>
<dbReference type="EMBL" id="CAJNYD010002753">
    <property type="protein sequence ID" value="CAF3441860.1"/>
    <property type="molecule type" value="Genomic_DNA"/>
</dbReference>
<evidence type="ECO:0000256" key="3">
    <source>
        <dbReference type="ARBA" id="ARBA00022723"/>
    </source>
</evidence>
<evidence type="ECO:0000256" key="4">
    <source>
        <dbReference type="ARBA" id="ARBA00022801"/>
    </source>
</evidence>
<keyword evidence="2" id="KW-0662">Pyridine nucleotide biosynthesis</keyword>
<evidence type="ECO:0000313" key="10">
    <source>
        <dbReference type="EMBL" id="CAF3441860.1"/>
    </source>
</evidence>
<dbReference type="Proteomes" id="UP000663851">
    <property type="component" value="Unassembled WGS sequence"/>
</dbReference>
<accession>A0A818D4C8</accession>
<evidence type="ECO:0000256" key="2">
    <source>
        <dbReference type="ARBA" id="ARBA00022642"/>
    </source>
</evidence>
<evidence type="ECO:0000313" key="12">
    <source>
        <dbReference type="EMBL" id="CAF4118499.1"/>
    </source>
</evidence>
<dbReference type="AlphaFoldDB" id="A0A818D4C8"/>
<organism evidence="10 14">
    <name type="scientific">Rotaria socialis</name>
    <dbReference type="NCBI Taxonomy" id="392032"/>
    <lineage>
        <taxon>Eukaryota</taxon>
        <taxon>Metazoa</taxon>
        <taxon>Spiralia</taxon>
        <taxon>Gnathifera</taxon>
        <taxon>Rotifera</taxon>
        <taxon>Eurotatoria</taxon>
        <taxon>Bdelloidea</taxon>
        <taxon>Philodinida</taxon>
        <taxon>Philodinidae</taxon>
        <taxon>Rotaria</taxon>
    </lineage>
</organism>
<dbReference type="Pfam" id="PF00857">
    <property type="entry name" value="Isochorismatase"/>
    <property type="match status" value="1"/>
</dbReference>
<dbReference type="Proteomes" id="UP000663833">
    <property type="component" value="Unassembled WGS sequence"/>
</dbReference>
<dbReference type="Proteomes" id="UP000663825">
    <property type="component" value="Unassembled WGS sequence"/>
</dbReference>